<dbReference type="Proteomes" id="UP000291613">
    <property type="component" value="Unassembled WGS sequence"/>
</dbReference>
<name>A0A4V2JD99_9HYPH</name>
<protein>
    <recommendedName>
        <fullName evidence="3">Adenosylcobinamide amidohydrolase</fullName>
    </recommendedName>
</protein>
<dbReference type="AlphaFoldDB" id="A0A4V2JD99"/>
<comment type="caution">
    <text evidence="1">The sequence shown here is derived from an EMBL/GenBank/DDBJ whole genome shotgun (WGS) entry which is preliminary data.</text>
</comment>
<evidence type="ECO:0000313" key="1">
    <source>
        <dbReference type="EMBL" id="TBN47290.1"/>
    </source>
</evidence>
<dbReference type="PANTHER" id="PTHR35336:SF5">
    <property type="entry name" value="ADENOSYLCOBINAMIDE AMIDOHYDROLASE"/>
    <property type="match status" value="1"/>
</dbReference>
<evidence type="ECO:0008006" key="3">
    <source>
        <dbReference type="Google" id="ProtNLM"/>
    </source>
</evidence>
<dbReference type="PANTHER" id="PTHR35336">
    <property type="entry name" value="ADENOSYLCOBINAMIDE AMIDOHYDROLASE"/>
    <property type="match status" value="1"/>
</dbReference>
<gene>
    <name evidence="1" type="ORF">EYR15_16240</name>
</gene>
<dbReference type="InterPro" id="IPR002808">
    <property type="entry name" value="AdoCbi_amidolase"/>
</dbReference>
<evidence type="ECO:0000313" key="2">
    <source>
        <dbReference type="Proteomes" id="UP000291613"/>
    </source>
</evidence>
<dbReference type="Pfam" id="PF01955">
    <property type="entry name" value="CbiZ"/>
    <property type="match status" value="1"/>
</dbReference>
<dbReference type="RefSeq" id="WP_131004626.1">
    <property type="nucleotide sequence ID" value="NZ_JBHSZR010000010.1"/>
</dbReference>
<dbReference type="EMBL" id="SIUB01000011">
    <property type="protein sequence ID" value="TBN47290.1"/>
    <property type="molecule type" value="Genomic_DNA"/>
</dbReference>
<dbReference type="OrthoDB" id="9767827at2"/>
<keyword evidence="2" id="KW-1185">Reference proteome</keyword>
<organism evidence="1 2">
    <name type="scientific">Hansschlegelia quercus</name>
    <dbReference type="NCBI Taxonomy" id="2528245"/>
    <lineage>
        <taxon>Bacteria</taxon>
        <taxon>Pseudomonadati</taxon>
        <taxon>Pseudomonadota</taxon>
        <taxon>Alphaproteobacteria</taxon>
        <taxon>Hyphomicrobiales</taxon>
        <taxon>Methylopilaceae</taxon>
        <taxon>Hansschlegelia</taxon>
    </lineage>
</organism>
<proteinExistence type="predicted"/>
<reference evidence="1 2" key="1">
    <citation type="submission" date="2019-02" db="EMBL/GenBank/DDBJ databases">
        <title>Hansschlegelia quercus sp. nov., a novel methylotrophic bacterium from buds of oak (Quercus robur L.).</title>
        <authorList>
            <person name="Agafonova N.V."/>
            <person name="Kaparullina E.N."/>
            <person name="Grouzdev D.S."/>
            <person name="Doronina N.V."/>
        </authorList>
    </citation>
    <scope>NUCLEOTIDE SEQUENCE [LARGE SCALE GENOMIC DNA]</scope>
    <source>
        <strain evidence="1 2">Dub</strain>
    </source>
</reference>
<dbReference type="InterPro" id="IPR052209">
    <property type="entry name" value="CbiZ"/>
</dbReference>
<accession>A0A4V2JD99</accession>
<sequence>MTPNAESESPLFQVRIARPLLVASFAGPQTMLSWAMRRPGFETAERVVWREVAREDLTLDVDPQALLDASLKEARLDNAVAMMTSRDVRSARTAVATSGDVAAQCLATVGLNNAERAGTLSPPVVRSGHGTINLLAAVSAPLAQAALVEALSIATEARTAAVMDLDWPVPGGVATGTGTDCIVMAAPAGEAGAPFAGLHTDIGRAIGAAVYRAVAEAGRDRIAERAGPLRER</sequence>